<organism evidence="1 2">
    <name type="scientific">Companilactobacillus allii</name>
    <dbReference type="NCBI Taxonomy" id="1847728"/>
    <lineage>
        <taxon>Bacteria</taxon>
        <taxon>Bacillati</taxon>
        <taxon>Bacillota</taxon>
        <taxon>Bacilli</taxon>
        <taxon>Lactobacillales</taxon>
        <taxon>Lactobacillaceae</taxon>
        <taxon>Companilactobacillus</taxon>
    </lineage>
</organism>
<dbReference type="RefSeq" id="WP_076616438.1">
    <property type="nucleotide sequence ID" value="NZ_CP019323.1"/>
</dbReference>
<dbReference type="KEGG" id="lalw:BTM29_09115"/>
<sequence length="61" mass="7331">MNNEEIYRTTVEKVFDDQCQSLEKTITYLSNHKMTAAFRQARRNLDDRTKNDILRDVSYPF</sequence>
<dbReference type="OrthoDB" id="2317927at2"/>
<dbReference type="AlphaFoldDB" id="A0A1P8Q4J5"/>
<evidence type="ECO:0000313" key="2">
    <source>
        <dbReference type="Proteomes" id="UP000187499"/>
    </source>
</evidence>
<gene>
    <name evidence="1" type="ORF">BTM29_09115</name>
</gene>
<reference evidence="2" key="1">
    <citation type="submission" date="2016-12" db="EMBL/GenBank/DDBJ databases">
        <authorList>
            <person name="Jung M.Y."/>
            <person name="Lee S.H."/>
        </authorList>
    </citation>
    <scope>NUCLEOTIDE SEQUENCE [LARGE SCALE GENOMIC DNA]</scope>
    <source>
        <strain evidence="2">WiKim39</strain>
    </source>
</reference>
<keyword evidence="2" id="KW-1185">Reference proteome</keyword>
<name>A0A1P8Q4J5_9LACO</name>
<protein>
    <submittedName>
        <fullName evidence="1">Uncharacterized protein</fullName>
    </submittedName>
</protein>
<proteinExistence type="predicted"/>
<accession>A0A1P8Q4J5</accession>
<evidence type="ECO:0000313" key="1">
    <source>
        <dbReference type="EMBL" id="APX72699.1"/>
    </source>
</evidence>
<dbReference type="EMBL" id="CP019323">
    <property type="protein sequence ID" value="APX72699.1"/>
    <property type="molecule type" value="Genomic_DNA"/>
</dbReference>
<dbReference type="Proteomes" id="UP000187499">
    <property type="component" value="Chromosome"/>
</dbReference>
<dbReference type="STRING" id="1847728.BTM29_09115"/>